<keyword evidence="3" id="KW-1185">Reference proteome</keyword>
<feature type="region of interest" description="Disordered" evidence="1">
    <location>
        <begin position="170"/>
        <end position="217"/>
    </location>
</feature>
<name>A0A8H5TSV4_FUSHE</name>
<proteinExistence type="predicted"/>
<evidence type="ECO:0000313" key="2">
    <source>
        <dbReference type="EMBL" id="KAF5674878.1"/>
    </source>
</evidence>
<gene>
    <name evidence="2" type="ORF">FHETE_2629</name>
</gene>
<protein>
    <submittedName>
        <fullName evidence="2">Uncharacterized protein</fullName>
    </submittedName>
</protein>
<comment type="caution">
    <text evidence="2">The sequence shown here is derived from an EMBL/GenBank/DDBJ whole genome shotgun (WGS) entry which is preliminary data.</text>
</comment>
<sequence length="217" mass="24199">MFRQPENNFQISTSTIISISMILPVNLASPRASNGDPTPTTSTAIPETPRYQIFHIEHSPGSHKLFIPTSPPRPAGYIYHVVEFTPQENMQPTLSLVCDIMGSSDHMGDIHDARFAGSIASQQLDHVRDMIKGYSTLVDPQQPASGAGEPGRCELWVRAVIDMLLEDGVLEPPQPEPANRGGHQLPRHHHTAHCIHQRLHSHHPYRRRSRPSVSRTL</sequence>
<reference evidence="2 3" key="1">
    <citation type="submission" date="2020-05" db="EMBL/GenBank/DDBJ databases">
        <title>Identification and distribution of gene clusters putatively required for synthesis of sphingolipid metabolism inhibitors in phylogenetically diverse species of the filamentous fungus Fusarium.</title>
        <authorList>
            <person name="Kim H.-S."/>
            <person name="Busman M."/>
            <person name="Brown D.W."/>
            <person name="Divon H."/>
            <person name="Uhlig S."/>
            <person name="Proctor R.H."/>
        </authorList>
    </citation>
    <scope>NUCLEOTIDE SEQUENCE [LARGE SCALE GENOMIC DNA]</scope>
    <source>
        <strain evidence="2 3">NRRL 20693</strain>
    </source>
</reference>
<evidence type="ECO:0000256" key="1">
    <source>
        <dbReference type="SAM" id="MobiDB-lite"/>
    </source>
</evidence>
<dbReference type="Proteomes" id="UP000567885">
    <property type="component" value="Unassembled WGS sequence"/>
</dbReference>
<evidence type="ECO:0000313" key="3">
    <source>
        <dbReference type="Proteomes" id="UP000567885"/>
    </source>
</evidence>
<organism evidence="2 3">
    <name type="scientific">Fusarium heterosporum</name>
    <dbReference type="NCBI Taxonomy" id="42747"/>
    <lineage>
        <taxon>Eukaryota</taxon>
        <taxon>Fungi</taxon>
        <taxon>Dikarya</taxon>
        <taxon>Ascomycota</taxon>
        <taxon>Pezizomycotina</taxon>
        <taxon>Sordariomycetes</taxon>
        <taxon>Hypocreomycetidae</taxon>
        <taxon>Hypocreales</taxon>
        <taxon>Nectriaceae</taxon>
        <taxon>Fusarium</taxon>
        <taxon>Fusarium heterosporum species complex</taxon>
    </lineage>
</organism>
<accession>A0A8H5TSV4</accession>
<dbReference type="EMBL" id="JAAGWQ010000044">
    <property type="protein sequence ID" value="KAF5674878.1"/>
    <property type="molecule type" value="Genomic_DNA"/>
</dbReference>
<feature type="compositionally biased region" description="Basic residues" evidence="1">
    <location>
        <begin position="185"/>
        <end position="210"/>
    </location>
</feature>
<dbReference type="AlphaFoldDB" id="A0A8H5TSV4"/>
<dbReference type="OrthoDB" id="5089740at2759"/>